<dbReference type="KEGG" id="carm:CARM_1239"/>
<sequence length="181" mass="21053">MKFKILLMVFSMFFLFSCSNDKKNSTVENSDNSSLSQSNNINFTLKFIDGRKMFIKSYEQGFSFDDNSKAKLFVFFTTWCAPCKAQIPHLNNLQKKYQDRFEVIALSLEENKNQEVIDFIQENKMNFPVALGENNFIFSKILNVNAIPTMVLFDTNGEKIKEYLGMIPEEMLDIDIQKVIM</sequence>
<dbReference type="RefSeq" id="WP_236103495.1">
    <property type="nucleotide sequence ID" value="NZ_CBCSFY010000005.1"/>
</dbReference>
<dbReference type="InterPro" id="IPR050553">
    <property type="entry name" value="Thioredoxin_ResA/DsbE_sf"/>
</dbReference>
<reference evidence="3 4" key="1">
    <citation type="submission" date="2020-05" db="EMBL/GenBank/DDBJ databases">
        <title>Complete genome sequencing of Campylobacter and Arcobacter type strains.</title>
        <authorList>
            <person name="Miller W.G."/>
            <person name="Yee E."/>
        </authorList>
    </citation>
    <scope>NUCLEOTIDE SEQUENCE [LARGE SCALE GENOMIC DNA]</scope>
    <source>
        <strain evidence="3 4">CCUG 73571</strain>
    </source>
</reference>
<dbReference type="SUPFAM" id="SSF52833">
    <property type="entry name" value="Thioredoxin-like"/>
    <property type="match status" value="1"/>
</dbReference>
<organism evidence="3 4">
    <name type="scientific">Campylobacter armoricus</name>
    <dbReference type="NCBI Taxonomy" id="2505970"/>
    <lineage>
        <taxon>Bacteria</taxon>
        <taxon>Pseudomonadati</taxon>
        <taxon>Campylobacterota</taxon>
        <taxon>Epsilonproteobacteria</taxon>
        <taxon>Campylobacterales</taxon>
        <taxon>Campylobacteraceae</taxon>
        <taxon>Campylobacter</taxon>
    </lineage>
</organism>
<dbReference type="PROSITE" id="PS51352">
    <property type="entry name" value="THIOREDOXIN_2"/>
    <property type="match status" value="1"/>
</dbReference>
<dbReference type="Gene3D" id="3.40.30.10">
    <property type="entry name" value="Glutaredoxin"/>
    <property type="match status" value="1"/>
</dbReference>
<dbReference type="GeneID" id="56586987"/>
<accession>A0A7L5HYU3</accession>
<evidence type="ECO:0000259" key="2">
    <source>
        <dbReference type="PROSITE" id="PS51352"/>
    </source>
</evidence>
<dbReference type="Pfam" id="PF13905">
    <property type="entry name" value="Thioredoxin_8"/>
    <property type="match status" value="1"/>
</dbReference>
<dbReference type="Proteomes" id="UP000509246">
    <property type="component" value="Chromosome"/>
</dbReference>
<dbReference type="PROSITE" id="PS51257">
    <property type="entry name" value="PROKAR_LIPOPROTEIN"/>
    <property type="match status" value="1"/>
</dbReference>
<feature type="domain" description="Thioredoxin" evidence="2">
    <location>
        <begin position="34"/>
        <end position="181"/>
    </location>
</feature>
<dbReference type="EMBL" id="CP053825">
    <property type="protein sequence ID" value="QKF80136.1"/>
    <property type="molecule type" value="Genomic_DNA"/>
</dbReference>
<evidence type="ECO:0000313" key="4">
    <source>
        <dbReference type="Proteomes" id="UP000509246"/>
    </source>
</evidence>
<dbReference type="AlphaFoldDB" id="A0A7L5HYU3"/>
<feature type="signal peptide" evidence="1">
    <location>
        <begin position="1"/>
        <end position="19"/>
    </location>
</feature>
<dbReference type="PANTHER" id="PTHR42852">
    <property type="entry name" value="THIOL:DISULFIDE INTERCHANGE PROTEIN DSBE"/>
    <property type="match status" value="1"/>
</dbReference>
<dbReference type="InterPro" id="IPR036249">
    <property type="entry name" value="Thioredoxin-like_sf"/>
</dbReference>
<protein>
    <submittedName>
        <fullName evidence="3">Protein disulfide reductase, TlpA family</fullName>
    </submittedName>
</protein>
<keyword evidence="1" id="KW-0732">Signal</keyword>
<dbReference type="CDD" id="cd02966">
    <property type="entry name" value="TlpA_like_family"/>
    <property type="match status" value="1"/>
</dbReference>
<evidence type="ECO:0000256" key="1">
    <source>
        <dbReference type="SAM" id="SignalP"/>
    </source>
</evidence>
<feature type="chain" id="PRO_5029535677" evidence="1">
    <location>
        <begin position="20"/>
        <end position="181"/>
    </location>
</feature>
<gene>
    <name evidence="3" type="ORF">CARM_1239</name>
</gene>
<dbReference type="InterPro" id="IPR012336">
    <property type="entry name" value="Thioredoxin-like_fold"/>
</dbReference>
<name>A0A7L5HYU3_9BACT</name>
<dbReference type="PANTHER" id="PTHR42852:SF17">
    <property type="entry name" value="THIOREDOXIN-LIKE PROTEIN HI_1115"/>
    <property type="match status" value="1"/>
</dbReference>
<evidence type="ECO:0000313" key="3">
    <source>
        <dbReference type="EMBL" id="QKF80136.1"/>
    </source>
</evidence>
<keyword evidence="4" id="KW-1185">Reference proteome</keyword>
<dbReference type="InterPro" id="IPR013766">
    <property type="entry name" value="Thioredoxin_domain"/>
</dbReference>
<proteinExistence type="predicted"/>